<comment type="caution">
    <text evidence="9">The sequence shown here is derived from an EMBL/GenBank/DDBJ whole genome shotgun (WGS) entry which is preliminary data.</text>
</comment>
<dbReference type="SUPFAM" id="SSF103481">
    <property type="entry name" value="Multidrug resistance efflux transporter EmrE"/>
    <property type="match status" value="2"/>
</dbReference>
<dbReference type="Pfam" id="PF00892">
    <property type="entry name" value="EamA"/>
    <property type="match status" value="2"/>
</dbReference>
<feature type="transmembrane region" description="Helical" evidence="7">
    <location>
        <begin position="148"/>
        <end position="168"/>
    </location>
</feature>
<feature type="transmembrane region" description="Helical" evidence="7">
    <location>
        <begin position="238"/>
        <end position="262"/>
    </location>
</feature>
<keyword evidence="5 7" id="KW-0472">Membrane</keyword>
<reference evidence="10" key="1">
    <citation type="journal article" date="2019" name="Int. J. Syst. Evol. Microbiol.">
        <title>The Global Catalogue of Microorganisms (GCM) 10K type strain sequencing project: providing services to taxonomists for standard genome sequencing and annotation.</title>
        <authorList>
            <consortium name="The Broad Institute Genomics Platform"/>
            <consortium name="The Broad Institute Genome Sequencing Center for Infectious Disease"/>
            <person name="Wu L."/>
            <person name="Ma J."/>
        </authorList>
    </citation>
    <scope>NUCLEOTIDE SEQUENCE [LARGE SCALE GENOMIC DNA]</scope>
    <source>
        <strain evidence="10">JCM 4816</strain>
    </source>
</reference>
<dbReference type="EMBL" id="JBHSQJ010000049">
    <property type="protein sequence ID" value="MFC5908124.1"/>
    <property type="molecule type" value="Genomic_DNA"/>
</dbReference>
<feature type="transmembrane region" description="Helical" evidence="7">
    <location>
        <begin position="70"/>
        <end position="90"/>
    </location>
</feature>
<evidence type="ECO:0000256" key="1">
    <source>
        <dbReference type="ARBA" id="ARBA00004141"/>
    </source>
</evidence>
<feature type="domain" description="EamA" evidence="8">
    <location>
        <begin position="17"/>
        <end position="139"/>
    </location>
</feature>
<keyword evidence="10" id="KW-1185">Reference proteome</keyword>
<organism evidence="9 10">
    <name type="scientific">Streptacidiphilus monticola</name>
    <dbReference type="NCBI Taxonomy" id="2161674"/>
    <lineage>
        <taxon>Bacteria</taxon>
        <taxon>Bacillati</taxon>
        <taxon>Actinomycetota</taxon>
        <taxon>Actinomycetes</taxon>
        <taxon>Kitasatosporales</taxon>
        <taxon>Streptomycetaceae</taxon>
        <taxon>Streptacidiphilus</taxon>
    </lineage>
</organism>
<feature type="transmembrane region" description="Helical" evidence="7">
    <location>
        <begin position="96"/>
        <end position="117"/>
    </location>
</feature>
<evidence type="ECO:0000256" key="4">
    <source>
        <dbReference type="ARBA" id="ARBA00022989"/>
    </source>
</evidence>
<keyword evidence="3 7" id="KW-0812">Transmembrane</keyword>
<evidence type="ECO:0000256" key="7">
    <source>
        <dbReference type="SAM" id="Phobius"/>
    </source>
</evidence>
<proteinExistence type="inferred from homology"/>
<dbReference type="PANTHER" id="PTHR32322:SF2">
    <property type="entry name" value="EAMA DOMAIN-CONTAINING PROTEIN"/>
    <property type="match status" value="1"/>
</dbReference>
<sequence length="335" mass="33418">MNTRPASSRTLLLATTALAPVTWGSTYAVTTSLLPADRPLLAAAVRALPAGLVLLAFVRRLPRGSWWARAAVLGVLNIGAFFPLLFLAAYRLPGGVAGVLGAVQPLVVAGLSVRVLGQRPGARTLAAGLLGVVGVALVVLRADAGLDALGVLAGLGGAVSMAAGTVLGRRWGLPPGVGPLALTAWQLTVGGLLLLPLALFAEGLPAAVTGTNLLGYLYLATVNTALGYALWFRGVTRLPAAAASFLGLLSPVTAAVIGWAALGQSLTPLQLTGLAVALGAMAWGAVGGSRSARGAKSVEHHTRAPGAEDSAARNGGPGKTSGTEGAVDAGTPVRP</sequence>
<accession>A0ABW1G0Q8</accession>
<protein>
    <submittedName>
        <fullName evidence="9">EamA family transporter</fullName>
    </submittedName>
</protein>
<feature type="domain" description="EamA" evidence="8">
    <location>
        <begin position="149"/>
        <end position="281"/>
    </location>
</feature>
<evidence type="ECO:0000256" key="3">
    <source>
        <dbReference type="ARBA" id="ARBA00022692"/>
    </source>
</evidence>
<evidence type="ECO:0000256" key="5">
    <source>
        <dbReference type="ARBA" id="ARBA00023136"/>
    </source>
</evidence>
<feature type="transmembrane region" description="Helical" evidence="7">
    <location>
        <begin position="213"/>
        <end position="231"/>
    </location>
</feature>
<evidence type="ECO:0000256" key="2">
    <source>
        <dbReference type="ARBA" id="ARBA00007362"/>
    </source>
</evidence>
<keyword evidence="4 7" id="KW-1133">Transmembrane helix</keyword>
<feature type="transmembrane region" description="Helical" evidence="7">
    <location>
        <begin position="40"/>
        <end position="58"/>
    </location>
</feature>
<feature type="transmembrane region" description="Helical" evidence="7">
    <location>
        <begin position="124"/>
        <end position="142"/>
    </location>
</feature>
<comment type="similarity">
    <text evidence="2">Belongs to the EamA transporter family.</text>
</comment>
<dbReference type="Proteomes" id="UP001596174">
    <property type="component" value="Unassembled WGS sequence"/>
</dbReference>
<evidence type="ECO:0000256" key="6">
    <source>
        <dbReference type="SAM" id="MobiDB-lite"/>
    </source>
</evidence>
<dbReference type="PANTHER" id="PTHR32322">
    <property type="entry name" value="INNER MEMBRANE TRANSPORTER"/>
    <property type="match status" value="1"/>
</dbReference>
<comment type="subcellular location">
    <subcellularLocation>
        <location evidence="1">Membrane</location>
        <topology evidence="1">Multi-pass membrane protein</topology>
    </subcellularLocation>
</comment>
<evidence type="ECO:0000313" key="10">
    <source>
        <dbReference type="Proteomes" id="UP001596174"/>
    </source>
</evidence>
<feature type="region of interest" description="Disordered" evidence="6">
    <location>
        <begin position="294"/>
        <end position="335"/>
    </location>
</feature>
<dbReference type="InterPro" id="IPR050638">
    <property type="entry name" value="AA-Vitamin_Transporters"/>
</dbReference>
<gene>
    <name evidence="9" type="ORF">ACFP3V_12980</name>
</gene>
<evidence type="ECO:0000313" key="9">
    <source>
        <dbReference type="EMBL" id="MFC5908124.1"/>
    </source>
</evidence>
<feature type="transmembrane region" description="Helical" evidence="7">
    <location>
        <begin position="180"/>
        <end position="201"/>
    </location>
</feature>
<dbReference type="InterPro" id="IPR037185">
    <property type="entry name" value="EmrE-like"/>
</dbReference>
<feature type="transmembrane region" description="Helical" evidence="7">
    <location>
        <begin position="268"/>
        <end position="286"/>
    </location>
</feature>
<dbReference type="RefSeq" id="WP_380583126.1">
    <property type="nucleotide sequence ID" value="NZ_JBHSQJ010000049.1"/>
</dbReference>
<name>A0ABW1G0Q8_9ACTN</name>
<dbReference type="InterPro" id="IPR000620">
    <property type="entry name" value="EamA_dom"/>
</dbReference>
<evidence type="ECO:0000259" key="8">
    <source>
        <dbReference type="Pfam" id="PF00892"/>
    </source>
</evidence>